<evidence type="ECO:0000256" key="1">
    <source>
        <dbReference type="ARBA" id="ARBA00001412"/>
    </source>
</evidence>
<dbReference type="InterPro" id="IPR023232">
    <property type="entry name" value="Glyco_hydro_2_AS"/>
</dbReference>
<comment type="catalytic activity">
    <reaction evidence="1 10">
        <text>Hydrolysis of terminal non-reducing beta-D-galactose residues in beta-D-galactosides.</text>
        <dbReference type="EC" id="3.2.1.23"/>
    </reaction>
</comment>
<name>A0A383U1A0_9FLAO</name>
<gene>
    <name evidence="12" type="primary">lacZ_1</name>
    <name evidence="12" type="ORF">SAMEA104719789_01142</name>
</gene>
<organism evidence="12 13">
    <name type="scientific">Candidatus Ornithobacterium hominis</name>
    <dbReference type="NCBI Taxonomy" id="2497989"/>
    <lineage>
        <taxon>Bacteria</taxon>
        <taxon>Pseudomonadati</taxon>
        <taxon>Bacteroidota</taxon>
        <taxon>Flavobacteriia</taxon>
        <taxon>Flavobacteriales</taxon>
        <taxon>Weeksellaceae</taxon>
        <taxon>Ornithobacterium</taxon>
    </lineage>
</organism>
<evidence type="ECO:0000256" key="5">
    <source>
        <dbReference type="ARBA" id="ARBA00012756"/>
    </source>
</evidence>
<keyword evidence="13" id="KW-1185">Reference proteome</keyword>
<dbReference type="Proteomes" id="UP000262142">
    <property type="component" value="Unassembled WGS sequence"/>
</dbReference>
<keyword evidence="8 10" id="KW-0326">Glycosidase</keyword>
<dbReference type="InterPro" id="IPR006101">
    <property type="entry name" value="Glyco_hydro_2"/>
</dbReference>
<evidence type="ECO:0000256" key="10">
    <source>
        <dbReference type="RuleBase" id="RU361154"/>
    </source>
</evidence>
<evidence type="ECO:0000256" key="4">
    <source>
        <dbReference type="ARBA" id="ARBA00011245"/>
    </source>
</evidence>
<dbReference type="Gene3D" id="3.20.20.80">
    <property type="entry name" value="Glycosidases"/>
    <property type="match status" value="1"/>
</dbReference>
<dbReference type="SUPFAM" id="SSF51445">
    <property type="entry name" value="(Trans)glycosidases"/>
    <property type="match status" value="1"/>
</dbReference>
<comment type="similarity">
    <text evidence="3 10">Belongs to the glycosyl hydrolase 2 family.</text>
</comment>
<dbReference type="InterPro" id="IPR004199">
    <property type="entry name" value="B-gal_small/dom_5"/>
</dbReference>
<dbReference type="InterPro" id="IPR014718">
    <property type="entry name" value="GH-type_carb-bd"/>
</dbReference>
<protein>
    <recommendedName>
        <fullName evidence="5 10">Beta-galactosidase</fullName>
        <ecNumber evidence="5 10">3.2.1.23</ecNumber>
    </recommendedName>
    <alternativeName>
        <fullName evidence="9 10">Lactase</fullName>
    </alternativeName>
</protein>
<evidence type="ECO:0000259" key="11">
    <source>
        <dbReference type="SMART" id="SM01038"/>
    </source>
</evidence>
<evidence type="ECO:0000313" key="12">
    <source>
        <dbReference type="EMBL" id="SZD73066.1"/>
    </source>
</evidence>
<dbReference type="Gene3D" id="2.60.40.10">
    <property type="entry name" value="Immunoglobulins"/>
    <property type="match status" value="2"/>
</dbReference>
<comment type="cofactor">
    <cofactor evidence="2">
        <name>Ca(2+)</name>
        <dbReference type="ChEBI" id="CHEBI:29108"/>
    </cofactor>
</comment>
<dbReference type="PRINTS" id="PR00132">
    <property type="entry name" value="GLHYDRLASE2"/>
</dbReference>
<dbReference type="Gene3D" id="2.70.98.10">
    <property type="match status" value="1"/>
</dbReference>
<dbReference type="InterPro" id="IPR006102">
    <property type="entry name" value="Ig-like_GH2"/>
</dbReference>
<dbReference type="OrthoDB" id="9801077at2"/>
<proteinExistence type="inferred from homology"/>
<dbReference type="InterPro" id="IPR017853">
    <property type="entry name" value="GH"/>
</dbReference>
<dbReference type="SMART" id="SM01038">
    <property type="entry name" value="Bgal_small_N"/>
    <property type="match status" value="1"/>
</dbReference>
<dbReference type="EC" id="3.2.1.23" evidence="5 10"/>
<dbReference type="InterPro" id="IPR050347">
    <property type="entry name" value="Bact_Beta-galactosidase"/>
</dbReference>
<evidence type="ECO:0000256" key="7">
    <source>
        <dbReference type="ARBA" id="ARBA00022837"/>
    </source>
</evidence>
<dbReference type="PROSITE" id="PS00719">
    <property type="entry name" value="GLYCOSYL_HYDROL_F2_1"/>
    <property type="match status" value="1"/>
</dbReference>
<dbReference type="Pfam" id="PF02836">
    <property type="entry name" value="Glyco_hydro_2_C"/>
    <property type="match status" value="1"/>
</dbReference>
<dbReference type="Pfam" id="PF16353">
    <property type="entry name" value="LacZ_4"/>
    <property type="match status" value="1"/>
</dbReference>
<evidence type="ECO:0000256" key="9">
    <source>
        <dbReference type="ARBA" id="ARBA00032230"/>
    </source>
</evidence>
<dbReference type="InterPro" id="IPR036156">
    <property type="entry name" value="Beta-gal/glucu_dom_sf"/>
</dbReference>
<dbReference type="Pfam" id="PF02929">
    <property type="entry name" value="Bgal_small_N"/>
    <property type="match status" value="1"/>
</dbReference>
<dbReference type="SUPFAM" id="SSF49785">
    <property type="entry name" value="Galactose-binding domain-like"/>
    <property type="match status" value="1"/>
</dbReference>
<accession>A0A383U1A0</accession>
<dbReference type="PROSITE" id="PS00608">
    <property type="entry name" value="GLYCOSYL_HYDROL_F2_2"/>
    <property type="match status" value="1"/>
</dbReference>
<evidence type="ECO:0000313" key="13">
    <source>
        <dbReference type="Proteomes" id="UP000262142"/>
    </source>
</evidence>
<dbReference type="EMBL" id="UNSC01000004">
    <property type="protein sequence ID" value="SZD73066.1"/>
    <property type="molecule type" value="Genomic_DNA"/>
</dbReference>
<dbReference type="GO" id="GO:0005990">
    <property type="term" value="P:lactose catabolic process"/>
    <property type="evidence" value="ECO:0007669"/>
    <property type="project" value="TreeGrafter"/>
</dbReference>
<dbReference type="GO" id="GO:0004565">
    <property type="term" value="F:beta-galactosidase activity"/>
    <property type="evidence" value="ECO:0007669"/>
    <property type="project" value="UniProtKB-EC"/>
</dbReference>
<comment type="subunit">
    <text evidence="4">Monomer.</text>
</comment>
<dbReference type="Pfam" id="PF02837">
    <property type="entry name" value="Glyco_hydro_2_N"/>
    <property type="match status" value="1"/>
</dbReference>
<dbReference type="PANTHER" id="PTHR46323">
    <property type="entry name" value="BETA-GALACTOSIDASE"/>
    <property type="match status" value="1"/>
</dbReference>
<dbReference type="Gene3D" id="2.60.120.260">
    <property type="entry name" value="Galactose-binding domain-like"/>
    <property type="match status" value="1"/>
</dbReference>
<dbReference type="Pfam" id="PF00703">
    <property type="entry name" value="Glyco_hydro_2"/>
    <property type="match status" value="1"/>
</dbReference>
<dbReference type="GO" id="GO:0030246">
    <property type="term" value="F:carbohydrate binding"/>
    <property type="evidence" value="ECO:0007669"/>
    <property type="project" value="InterPro"/>
</dbReference>
<dbReference type="InterPro" id="IPR023230">
    <property type="entry name" value="Glyco_hydro_2_CS"/>
</dbReference>
<dbReference type="InterPro" id="IPR006103">
    <property type="entry name" value="Glyco_hydro_2_cat"/>
</dbReference>
<dbReference type="InterPro" id="IPR032312">
    <property type="entry name" value="LacZ_4"/>
</dbReference>
<evidence type="ECO:0000256" key="6">
    <source>
        <dbReference type="ARBA" id="ARBA00022801"/>
    </source>
</evidence>
<evidence type="ECO:0000256" key="8">
    <source>
        <dbReference type="ARBA" id="ARBA00023295"/>
    </source>
</evidence>
<keyword evidence="7" id="KW-0106">Calcium</keyword>
<feature type="domain" description="Beta galactosidase small chain/" evidence="11">
    <location>
        <begin position="766"/>
        <end position="1035"/>
    </location>
</feature>
<keyword evidence="6 10" id="KW-0378">Hydrolase</keyword>
<dbReference type="InterPro" id="IPR013783">
    <property type="entry name" value="Ig-like_fold"/>
</dbReference>
<dbReference type="SUPFAM" id="SSF74650">
    <property type="entry name" value="Galactose mutarotase-like"/>
    <property type="match status" value="1"/>
</dbReference>
<dbReference type="RefSeq" id="WP_119059436.1">
    <property type="nucleotide sequence ID" value="NZ_UNSC01000004.1"/>
</dbReference>
<dbReference type="AlphaFoldDB" id="A0A383U1A0"/>
<evidence type="ECO:0000256" key="2">
    <source>
        <dbReference type="ARBA" id="ARBA00001913"/>
    </source>
</evidence>
<evidence type="ECO:0000256" key="3">
    <source>
        <dbReference type="ARBA" id="ARBA00007401"/>
    </source>
</evidence>
<dbReference type="InterPro" id="IPR011013">
    <property type="entry name" value="Gal_mutarotase_sf_dom"/>
</dbReference>
<dbReference type="PANTHER" id="PTHR46323:SF2">
    <property type="entry name" value="BETA-GALACTOSIDASE"/>
    <property type="match status" value="1"/>
</dbReference>
<sequence>MKHLTLKTKIFLLFLLVGIGGFAQDYSHEPDRFFENPELQDVNRLPMHSSYFVYNNLADLKADKKQKAENYLDLNGIWKFAYFEDYKKAYKDFYKVNFSDKNWDNFPVPANWEFSGYGTPIYVNPYYPFAMKNPQPPKIPSDINQPVGLYRKSFDLPQNWGGKKVYLHLGAVKSAFKLYVNGEFVGFGNDSKLESEYDLTPYLQKGKNLIALEVRRWSAGSYLEAQDFWRISGIERDVYLYARPEVNFDDVKIVSDLVNNYKDGKLQITTSLTNNSNESKENYAISVELKTPKGVVIYQSTQKTKGLARVKGKTVVRFNQKIPNVKAWTAETPYLYQLAISLKNEKGDIVEAIPFKVGFKNVKISEGNLLVNGKRIWIKGVNRHETEPDTHHVVTREQIIRDMRVMKELNINAIRTSHYPQTPMFYDLADEYGFYIVDEANIESHGMHYAPERTIANDPAWENAHITRVSRMIERDKNHPSVIIWSMGNEAGNGWNFYKAYDIAKALDQTRPVQYERAEHEYNTDLFVPMYITIEDMKKYSNSNYDKPLILTEYAHAMGNSLGVFKDYWETIRSYPKLQGGFIWDFADQGIYVEKDGIRYTAYGGDLGDENTPSDNNFLMNGVVMSDRRYNPHAYEVRHIHQNARFKFNAKKHQIEVFNDYFFKPLENFNYEITWLENGKLKAQKNVKNLNVGAQQTAYINLPEDWKFSNEKETVVTIKAILDEDEQLLKKGTLLAHQDFEITKYQPKLISDYLSYKKSETSDYYQISAGDLSFKIAKNNGRIENLKIGKQELLLKGPQISLFRPLTDNDLGAGFGKRFDQYKNLNIQVAGIDFTQNSIVITQNLLDGNSQNTMIYKFPKQGGIEVKNHFKPINTEEKYLLRLGNDIEISKKLTQLKWFGDGPWESYIDRKNSSMLGVYESTVEEQYHPYARPQESGNHTDVRYMEVKDKQGRGIKISATTQVLDMSVLPYSWEQLYPKNVKEQEHSEFLKPDKINHLRVDLFQMGLGGINSWGRWPHENARTKMSEYEYSYIIQPLK</sequence>
<reference evidence="12 13" key="1">
    <citation type="submission" date="2018-09" db="EMBL/GenBank/DDBJ databases">
        <authorList>
            <consortium name="Pathogen Informatics"/>
        </authorList>
    </citation>
    <scope>NUCLEOTIDE SEQUENCE [LARGE SCALE GENOMIC DNA]</scope>
    <source>
        <strain evidence="12 13">OH-22767</strain>
    </source>
</reference>
<dbReference type="InterPro" id="IPR008979">
    <property type="entry name" value="Galactose-bd-like_sf"/>
</dbReference>
<dbReference type="GO" id="GO:0009341">
    <property type="term" value="C:beta-galactosidase complex"/>
    <property type="evidence" value="ECO:0007669"/>
    <property type="project" value="InterPro"/>
</dbReference>
<dbReference type="InterPro" id="IPR006104">
    <property type="entry name" value="Glyco_hydro_2_N"/>
</dbReference>
<dbReference type="SUPFAM" id="SSF49303">
    <property type="entry name" value="beta-Galactosidase/glucuronidase domain"/>
    <property type="match status" value="2"/>
</dbReference>